<accession>A0A7W9HFD5</accession>
<evidence type="ECO:0000313" key="1">
    <source>
        <dbReference type="EMBL" id="MBB5801244.1"/>
    </source>
</evidence>
<keyword evidence="2" id="KW-1185">Reference proteome</keyword>
<dbReference type="SUPFAM" id="SSF52540">
    <property type="entry name" value="P-loop containing nucleoside triphosphate hydrolases"/>
    <property type="match status" value="1"/>
</dbReference>
<dbReference type="RefSeq" id="WP_184916825.1">
    <property type="nucleotide sequence ID" value="NZ_JACHMO010000001.1"/>
</dbReference>
<dbReference type="EMBL" id="JACHMO010000001">
    <property type="protein sequence ID" value="MBB5801244.1"/>
    <property type="molecule type" value="Genomic_DNA"/>
</dbReference>
<sequence length="1169" mass="126797">MDLVTRITRALDERRLEPGEFERAACALLQPVYPGLSAVEGGHDFGRDGDVYFPLPASGAEARGRLMVTTGDPVANMRRGLQRLKAENQRVDLVVMACSGPVDARTRATLERLCDEHGVVAPHIYARTWLVNRLATEPTWRERLTGVRGHLGSLLDSPLNRVGDDGLGAAEMFGRDAERAHAQELVDAAKDFVVVGQPGVGKTRLVQELQRVVKFLEAAEPGQVLDDLLMARPAAVVVDDAHVRLSDIDLLRRARRQEGLSFSIVATTWPDRLQEVVSRLPAATELSVPPIERGAMDALLQSVGVTGHQARASILMQARGRPGWALALCDLLLKGDGYQVATGRALVANVERFLLAATTSEAAVDVLACIAALGHADAEDIQQLASLVGMAPADISGLLYRLAHNGLLDQAPSGWSLQPVLRGPLVARWFFTSPARRTLSTLDAAFPGRPGGLAEAVLLAAHTGSEEAQRLADAWADMVIQSGNTTRAVFNRLELYATLNEHAGHRATQAAVAALQDDPHFGPAHSLASTVVRRWALPEAVRVLLDAAIGDTRPRHQTPDHPLRVLKEAATRLDPDGARDVTARERILDTVLDWLTRDRTPERWLVTTETVAGVLSPELEGTWPSLSNVDAIVFGHGVASPATLRQLIILWSRVPAPLDLARSDTGRGCPPEAIRPLIDLAGEWVRLGRGSSAAGVTLHPEQVAAGIDGGRVILQSLQAWTQTHPGLALRADRFLKHSGSGDLPGFDADVDLVAFVGSHRPPSVEPDDLRRHLEELAAETRALATRLACLGPADGVARFAYLTAEARHAGHEWAGSNVAGLMAPQLAGPVEWYLRARDADLPHLMQSALAESLSKAASDLPADVLQTELAQPQRRPIVIASVLSNSTLNDTVVSVVDGLQADDARLLSYGHFRDTNKDILYRLLTHPVPEIAAATALQFDPVDGRWMSIPDTWRTAWRNAFLNLRADQGENNGWHINSMLKGLITHDQDLAAEWYERRLSEFAEARYLLPLRPCGCEKYLASLTAPLRARLIRQYLALDQPRIGHSLLTQLLGNDATLAEDLLNEGVLFTKHLLQAIAGGEDAVDQLGPLLLRRGVTADLIADAALPMSEAARGDDIQRADAALAYYKSLGERVPALIRVAEIGIAAEQKRLLTAENRQQQARLRGEYS</sequence>
<dbReference type="Proteomes" id="UP000552097">
    <property type="component" value="Unassembled WGS sequence"/>
</dbReference>
<dbReference type="InterPro" id="IPR027417">
    <property type="entry name" value="P-loop_NTPase"/>
</dbReference>
<proteinExistence type="predicted"/>
<gene>
    <name evidence="1" type="ORF">F4560_001012</name>
</gene>
<dbReference type="AlphaFoldDB" id="A0A7W9HFD5"/>
<protein>
    <submittedName>
        <fullName evidence="1">Uncharacterized protein</fullName>
    </submittedName>
</protein>
<organism evidence="1 2">
    <name type="scientific">Saccharothrix ecbatanensis</name>
    <dbReference type="NCBI Taxonomy" id="1105145"/>
    <lineage>
        <taxon>Bacteria</taxon>
        <taxon>Bacillati</taxon>
        <taxon>Actinomycetota</taxon>
        <taxon>Actinomycetes</taxon>
        <taxon>Pseudonocardiales</taxon>
        <taxon>Pseudonocardiaceae</taxon>
        <taxon>Saccharothrix</taxon>
    </lineage>
</organism>
<evidence type="ECO:0000313" key="2">
    <source>
        <dbReference type="Proteomes" id="UP000552097"/>
    </source>
</evidence>
<reference evidence="1 2" key="1">
    <citation type="submission" date="2020-08" db="EMBL/GenBank/DDBJ databases">
        <title>Sequencing the genomes of 1000 actinobacteria strains.</title>
        <authorList>
            <person name="Klenk H.-P."/>
        </authorList>
    </citation>
    <scope>NUCLEOTIDE SEQUENCE [LARGE SCALE GENOMIC DNA]</scope>
    <source>
        <strain evidence="1 2">DSM 45486</strain>
    </source>
</reference>
<comment type="caution">
    <text evidence="1">The sequence shown here is derived from an EMBL/GenBank/DDBJ whole genome shotgun (WGS) entry which is preliminary data.</text>
</comment>
<name>A0A7W9HFD5_9PSEU</name>